<dbReference type="Gene3D" id="3.10.450.360">
    <property type="match status" value="2"/>
</dbReference>
<sequence length="286" mass="33298">MRKNIWKWGLFILLLAPVMTACKDDDEDDYNFRNDPHITQTVESRYPGAQIVEVERTYQGYEVQMWLNNGEVDMHLDLNYQWLYTEFEDIAWTSVPEAVVNSFTQDGFTFNPREDDVDRIEYPNGTETAVQYRIELDREPTDIILYYNADGSQHPGSGSDPSAQIPQEVRQMIAAKYPGANIIEMDRTAQGYEIQLWLNNAEADMHVDTNYQWLFTEFEDMAWTSVPEAVVNSFTQEGYTFNPREDDVDRIEYPNGAETGVYYRIELDREPIDLILVYNPDGSKRS</sequence>
<dbReference type="PROSITE" id="PS51257">
    <property type="entry name" value="PROKAR_LIPOPROTEIN"/>
    <property type="match status" value="1"/>
</dbReference>
<keyword evidence="1" id="KW-0732">Signal</keyword>
<feature type="domain" description="Putative beta-lactamase-inhibitor-like PepSY-like" evidence="2">
    <location>
        <begin position="77"/>
        <end position="151"/>
    </location>
</feature>
<proteinExistence type="predicted"/>
<dbReference type="AlphaFoldDB" id="A0A6N3FZH4"/>
<protein>
    <recommendedName>
        <fullName evidence="2">Putative beta-lactamase-inhibitor-like PepSY-like domain-containing protein</fullName>
    </recommendedName>
</protein>
<evidence type="ECO:0000256" key="1">
    <source>
        <dbReference type="SAM" id="SignalP"/>
    </source>
</evidence>
<dbReference type="EMBL" id="CACRUT010000023">
    <property type="protein sequence ID" value="VYU57465.1"/>
    <property type="molecule type" value="Genomic_DNA"/>
</dbReference>
<feature type="signal peptide" evidence="1">
    <location>
        <begin position="1"/>
        <end position="23"/>
    </location>
</feature>
<evidence type="ECO:0000313" key="3">
    <source>
        <dbReference type="EMBL" id="VYU57465.1"/>
    </source>
</evidence>
<gene>
    <name evidence="3" type="ORF">PCLFYP37_00303</name>
</gene>
<dbReference type="SUPFAM" id="SSF160574">
    <property type="entry name" value="BT0923-like"/>
    <property type="match status" value="2"/>
</dbReference>
<dbReference type="Pfam" id="PF11396">
    <property type="entry name" value="PepSY_like"/>
    <property type="match status" value="2"/>
</dbReference>
<accession>A0A6N3FZH4</accession>
<reference evidence="3" key="1">
    <citation type="submission" date="2019-11" db="EMBL/GenBank/DDBJ databases">
        <authorList>
            <person name="Feng L."/>
        </authorList>
    </citation>
    <scope>NUCLEOTIDE SEQUENCE</scope>
    <source>
        <strain evidence="3">PclaraLFYP37</strain>
    </source>
</reference>
<evidence type="ECO:0000259" key="2">
    <source>
        <dbReference type="Pfam" id="PF11396"/>
    </source>
</evidence>
<name>A0A6N3FZH4_9BACT</name>
<dbReference type="RefSeq" id="WP_412442435.1">
    <property type="nucleotide sequence ID" value="NZ_CACRUT010000023.1"/>
</dbReference>
<dbReference type="InterPro" id="IPR021533">
    <property type="entry name" value="PepSY-like"/>
</dbReference>
<organism evidence="3">
    <name type="scientific">Paraprevotella clara</name>
    <dbReference type="NCBI Taxonomy" id="454154"/>
    <lineage>
        <taxon>Bacteria</taxon>
        <taxon>Pseudomonadati</taxon>
        <taxon>Bacteroidota</taxon>
        <taxon>Bacteroidia</taxon>
        <taxon>Bacteroidales</taxon>
        <taxon>Prevotellaceae</taxon>
        <taxon>Paraprevotella</taxon>
    </lineage>
</organism>
<feature type="chain" id="PRO_5026998903" description="Putative beta-lactamase-inhibitor-like PepSY-like domain-containing protein" evidence="1">
    <location>
        <begin position="24"/>
        <end position="286"/>
    </location>
</feature>
<feature type="domain" description="Putative beta-lactamase-inhibitor-like PepSY-like" evidence="2">
    <location>
        <begin position="161"/>
        <end position="211"/>
    </location>
</feature>